<feature type="transmembrane region" description="Helical" evidence="1">
    <location>
        <begin position="111"/>
        <end position="130"/>
    </location>
</feature>
<accession>A0A6N8U284</accession>
<sequence length="239" mass="28239">METIIFFATTFVFIIQAFYTHFISNKRSYFSFDDAVFTEQELVELEDSWIEILERFSIFLMFGIFLVAVVYHLYVDPVNAIWFIVSIYVIMLALLAVINYKVYRITTLNKYLWHSVWPMLGVPVIIYLMLTLGVKAVDIHFEEHAITISDERWEIQFSEIDELEMVSDEPSIPVDNRVSGIGAHLHGDYTIDDKLYTLHIEDRSSEMIRLVTNNHYRYFNSGDTALTSRWYEELKQRIE</sequence>
<comment type="caution">
    <text evidence="2">The sequence shown here is derived from an EMBL/GenBank/DDBJ whole genome shotgun (WGS) entry which is preliminary data.</text>
</comment>
<keyword evidence="1" id="KW-1133">Transmembrane helix</keyword>
<keyword evidence="3" id="KW-1185">Reference proteome</keyword>
<dbReference type="EMBL" id="WUUK01000004">
    <property type="protein sequence ID" value="MXQ51833.1"/>
    <property type="molecule type" value="Genomic_DNA"/>
</dbReference>
<evidence type="ECO:0000256" key="1">
    <source>
        <dbReference type="SAM" id="Phobius"/>
    </source>
</evidence>
<feature type="transmembrane region" description="Helical" evidence="1">
    <location>
        <begin position="80"/>
        <end position="99"/>
    </location>
</feature>
<dbReference type="AlphaFoldDB" id="A0A6N8U284"/>
<dbReference type="Proteomes" id="UP000436284">
    <property type="component" value="Unassembled WGS sequence"/>
</dbReference>
<feature type="transmembrane region" description="Helical" evidence="1">
    <location>
        <begin position="56"/>
        <end position="74"/>
    </location>
</feature>
<name>A0A6N8U284_9STAP</name>
<keyword evidence="1" id="KW-0812">Transmembrane</keyword>
<keyword evidence="1" id="KW-0472">Membrane</keyword>
<organism evidence="2 3">
    <name type="scientific">Salinicoccus hispanicus</name>
    <dbReference type="NCBI Taxonomy" id="157225"/>
    <lineage>
        <taxon>Bacteria</taxon>
        <taxon>Bacillati</taxon>
        <taxon>Bacillota</taxon>
        <taxon>Bacilli</taxon>
        <taxon>Bacillales</taxon>
        <taxon>Staphylococcaceae</taxon>
        <taxon>Salinicoccus</taxon>
    </lineage>
</organism>
<dbReference type="RefSeq" id="WP_160657107.1">
    <property type="nucleotide sequence ID" value="NZ_JBHRWU010000001.1"/>
</dbReference>
<dbReference type="OrthoDB" id="2389791at2"/>
<evidence type="ECO:0000313" key="3">
    <source>
        <dbReference type="Proteomes" id="UP000436284"/>
    </source>
</evidence>
<protein>
    <submittedName>
        <fullName evidence="2">Uncharacterized protein</fullName>
    </submittedName>
</protein>
<evidence type="ECO:0000313" key="2">
    <source>
        <dbReference type="EMBL" id="MXQ51833.1"/>
    </source>
</evidence>
<reference evidence="2 3" key="1">
    <citation type="submission" date="2019-12" db="EMBL/GenBank/DDBJ databases">
        <title>Salinicoccus cyprini sp. nov., isolated from gastro-intestinal tract of mirror carp, Cyprinus carpio var. specularis, collected from Gobind Sagar Reservoir, Himachal Pradesh, India.</title>
        <authorList>
            <person name="Talwar C."/>
            <person name="Singh A.K."/>
            <person name="Lal R."/>
            <person name="Negi R.K."/>
        </authorList>
    </citation>
    <scope>NUCLEOTIDE SEQUENCE [LARGE SCALE GENOMIC DNA]</scope>
    <source>
        <strain evidence="2 3">J-82</strain>
    </source>
</reference>
<gene>
    <name evidence="2" type="ORF">GQ671_11205</name>
</gene>
<feature type="transmembrane region" description="Helical" evidence="1">
    <location>
        <begin position="6"/>
        <end position="23"/>
    </location>
</feature>
<proteinExistence type="predicted"/>